<dbReference type="InterPro" id="IPR039425">
    <property type="entry name" value="RNA_pol_sigma-70-like"/>
</dbReference>
<dbReference type="GO" id="GO:0006352">
    <property type="term" value="P:DNA-templated transcription initiation"/>
    <property type="evidence" value="ECO:0007669"/>
    <property type="project" value="InterPro"/>
</dbReference>
<accession>A0A1G2Q9Q7</accession>
<dbReference type="InterPro" id="IPR014284">
    <property type="entry name" value="RNA_pol_sigma-70_dom"/>
</dbReference>
<dbReference type="InterPro" id="IPR013325">
    <property type="entry name" value="RNA_pol_sigma_r2"/>
</dbReference>
<evidence type="ECO:0000256" key="3">
    <source>
        <dbReference type="ARBA" id="ARBA00023082"/>
    </source>
</evidence>
<evidence type="ECO:0000313" key="9">
    <source>
        <dbReference type="Proteomes" id="UP000176494"/>
    </source>
</evidence>
<dbReference type="AlphaFoldDB" id="A0A1G2Q9Q7"/>
<dbReference type="GO" id="GO:0003677">
    <property type="term" value="F:DNA binding"/>
    <property type="evidence" value="ECO:0007669"/>
    <property type="project" value="UniProtKB-KW"/>
</dbReference>
<evidence type="ECO:0000259" key="6">
    <source>
        <dbReference type="Pfam" id="PF04542"/>
    </source>
</evidence>
<dbReference type="Gene3D" id="1.10.1740.10">
    <property type="match status" value="1"/>
</dbReference>
<evidence type="ECO:0000256" key="4">
    <source>
        <dbReference type="ARBA" id="ARBA00023125"/>
    </source>
</evidence>
<dbReference type="Gene3D" id="1.10.10.10">
    <property type="entry name" value="Winged helix-like DNA-binding domain superfamily/Winged helix DNA-binding domain"/>
    <property type="match status" value="1"/>
</dbReference>
<evidence type="ECO:0000259" key="7">
    <source>
        <dbReference type="Pfam" id="PF08281"/>
    </source>
</evidence>
<dbReference type="InterPro" id="IPR007627">
    <property type="entry name" value="RNA_pol_sigma70_r2"/>
</dbReference>
<dbReference type="InterPro" id="IPR013249">
    <property type="entry name" value="RNA_pol_sigma70_r4_t2"/>
</dbReference>
<keyword evidence="3" id="KW-0731">Sigma factor</keyword>
<dbReference type="NCBIfam" id="TIGR02937">
    <property type="entry name" value="sigma70-ECF"/>
    <property type="match status" value="1"/>
</dbReference>
<comment type="similarity">
    <text evidence="1">Belongs to the sigma-70 factor family. ECF subfamily.</text>
</comment>
<dbReference type="STRING" id="1802435.A2114_02295"/>
<evidence type="ECO:0000256" key="2">
    <source>
        <dbReference type="ARBA" id="ARBA00023015"/>
    </source>
</evidence>
<gene>
    <name evidence="8" type="ORF">A2114_02295</name>
</gene>
<proteinExistence type="inferred from homology"/>
<name>A0A1G2Q9Q7_9BACT</name>
<dbReference type="SUPFAM" id="SSF88946">
    <property type="entry name" value="Sigma2 domain of RNA polymerase sigma factors"/>
    <property type="match status" value="1"/>
</dbReference>
<dbReference type="Pfam" id="PF04542">
    <property type="entry name" value="Sigma70_r2"/>
    <property type="match status" value="1"/>
</dbReference>
<dbReference type="InterPro" id="IPR036388">
    <property type="entry name" value="WH-like_DNA-bd_sf"/>
</dbReference>
<dbReference type="PANTHER" id="PTHR43133">
    <property type="entry name" value="RNA POLYMERASE ECF-TYPE SIGMA FACTO"/>
    <property type="match status" value="1"/>
</dbReference>
<keyword evidence="2" id="KW-0805">Transcription regulation</keyword>
<keyword evidence="5" id="KW-0804">Transcription</keyword>
<dbReference type="EMBL" id="MHTG01000034">
    <property type="protein sequence ID" value="OHA56681.1"/>
    <property type="molecule type" value="Genomic_DNA"/>
</dbReference>
<evidence type="ECO:0008006" key="10">
    <source>
        <dbReference type="Google" id="ProtNLM"/>
    </source>
</evidence>
<evidence type="ECO:0000256" key="5">
    <source>
        <dbReference type="ARBA" id="ARBA00023163"/>
    </source>
</evidence>
<protein>
    <recommendedName>
        <fullName evidence="10">RNA polymerase subunit sigma-24</fullName>
    </recommendedName>
</protein>
<evidence type="ECO:0000256" key="1">
    <source>
        <dbReference type="ARBA" id="ARBA00010641"/>
    </source>
</evidence>
<reference evidence="8 9" key="1">
    <citation type="journal article" date="2016" name="Nat. Commun.">
        <title>Thousands of microbial genomes shed light on interconnected biogeochemical processes in an aquifer system.</title>
        <authorList>
            <person name="Anantharaman K."/>
            <person name="Brown C.T."/>
            <person name="Hug L.A."/>
            <person name="Sharon I."/>
            <person name="Castelle C.J."/>
            <person name="Probst A.J."/>
            <person name="Thomas B.C."/>
            <person name="Singh A."/>
            <person name="Wilkins M.J."/>
            <person name="Karaoz U."/>
            <person name="Brodie E.L."/>
            <person name="Williams K.H."/>
            <person name="Hubbard S.S."/>
            <person name="Banfield J.F."/>
        </authorList>
    </citation>
    <scope>NUCLEOTIDE SEQUENCE [LARGE SCALE GENOMIC DNA]</scope>
</reference>
<feature type="domain" description="RNA polymerase sigma factor 70 region 4 type 2" evidence="7">
    <location>
        <begin position="120"/>
        <end position="169"/>
    </location>
</feature>
<comment type="caution">
    <text evidence="8">The sequence shown here is derived from an EMBL/GenBank/DDBJ whole genome shotgun (WGS) entry which is preliminary data.</text>
</comment>
<dbReference type="InterPro" id="IPR013324">
    <property type="entry name" value="RNA_pol_sigma_r3/r4-like"/>
</dbReference>
<feature type="domain" description="RNA polymerase sigma-70 region 2" evidence="6">
    <location>
        <begin position="21"/>
        <end position="89"/>
    </location>
</feature>
<keyword evidence="4" id="KW-0238">DNA-binding</keyword>
<sequence length="180" mass="20347">MSDEKLIALSLKQPELFAEIVARYQAPFMRKATRMLGSRDLAEDVVQDTFVKIYIQASRFDPRGEDSFRAWAHTVFIHTALSAVRKFKRERLTTVHLDNDLVENLGAPDRAISLNLLKDEAMSILSHLPATAKRILTLRFLEGLSYEEIAASEGVSEGAARTRVARARQEFEKVKCSLEP</sequence>
<evidence type="ECO:0000313" key="8">
    <source>
        <dbReference type="EMBL" id="OHA56681.1"/>
    </source>
</evidence>
<organism evidence="8 9">
    <name type="scientific">Candidatus Vogelbacteria bacterium GWA1_51_14</name>
    <dbReference type="NCBI Taxonomy" id="1802435"/>
    <lineage>
        <taxon>Bacteria</taxon>
        <taxon>Candidatus Vogeliibacteriota</taxon>
    </lineage>
</organism>
<dbReference type="PANTHER" id="PTHR43133:SF8">
    <property type="entry name" value="RNA POLYMERASE SIGMA FACTOR HI_1459-RELATED"/>
    <property type="match status" value="1"/>
</dbReference>
<dbReference type="Proteomes" id="UP000176494">
    <property type="component" value="Unassembled WGS sequence"/>
</dbReference>
<dbReference type="SUPFAM" id="SSF88659">
    <property type="entry name" value="Sigma3 and sigma4 domains of RNA polymerase sigma factors"/>
    <property type="match status" value="1"/>
</dbReference>
<dbReference type="Pfam" id="PF08281">
    <property type="entry name" value="Sigma70_r4_2"/>
    <property type="match status" value="1"/>
</dbReference>
<dbReference type="GO" id="GO:0016987">
    <property type="term" value="F:sigma factor activity"/>
    <property type="evidence" value="ECO:0007669"/>
    <property type="project" value="UniProtKB-KW"/>
</dbReference>